<dbReference type="SMART" id="SM00320">
    <property type="entry name" value="WD40"/>
    <property type="match status" value="3"/>
</dbReference>
<feature type="compositionally biased region" description="Basic residues" evidence="4">
    <location>
        <begin position="392"/>
        <end position="406"/>
    </location>
</feature>
<dbReference type="InterPro" id="IPR019775">
    <property type="entry name" value="WD40_repeat_CS"/>
</dbReference>
<keyword evidence="1 3" id="KW-0853">WD repeat</keyword>
<dbReference type="Pfam" id="PF00400">
    <property type="entry name" value="WD40"/>
    <property type="match status" value="1"/>
</dbReference>
<evidence type="ECO:0000256" key="1">
    <source>
        <dbReference type="ARBA" id="ARBA00022574"/>
    </source>
</evidence>
<feature type="repeat" description="WD" evidence="3">
    <location>
        <begin position="301"/>
        <end position="338"/>
    </location>
</feature>
<dbReference type="PANTHER" id="PTHR16038:SF4">
    <property type="entry name" value="WD REPEAT-CONTAINING PROTEIN 74"/>
    <property type="match status" value="1"/>
</dbReference>
<evidence type="ECO:0000256" key="4">
    <source>
        <dbReference type="SAM" id="MobiDB-lite"/>
    </source>
</evidence>
<evidence type="ECO:0000313" key="5">
    <source>
        <dbReference type="EMBL" id="KAH9328844.1"/>
    </source>
</evidence>
<organism evidence="5 6">
    <name type="scientific">Taxus chinensis</name>
    <name type="common">Chinese yew</name>
    <name type="synonym">Taxus wallichiana var. chinensis</name>
    <dbReference type="NCBI Taxonomy" id="29808"/>
    <lineage>
        <taxon>Eukaryota</taxon>
        <taxon>Viridiplantae</taxon>
        <taxon>Streptophyta</taxon>
        <taxon>Embryophyta</taxon>
        <taxon>Tracheophyta</taxon>
        <taxon>Spermatophyta</taxon>
        <taxon>Pinopsida</taxon>
        <taxon>Pinidae</taxon>
        <taxon>Conifers II</taxon>
        <taxon>Cupressales</taxon>
        <taxon>Taxaceae</taxon>
        <taxon>Taxus</taxon>
    </lineage>
</organism>
<dbReference type="OMA" id="HRKFAAG"/>
<dbReference type="PANTHER" id="PTHR16038">
    <property type="entry name" value="NOP SEVEN ASSOCIATED PROTEIN 1"/>
    <property type="match status" value="1"/>
</dbReference>
<dbReference type="InterPro" id="IPR011047">
    <property type="entry name" value="Quinoprotein_ADH-like_sf"/>
</dbReference>
<evidence type="ECO:0000256" key="2">
    <source>
        <dbReference type="ARBA" id="ARBA00022737"/>
    </source>
</evidence>
<evidence type="ECO:0000313" key="6">
    <source>
        <dbReference type="Proteomes" id="UP000824469"/>
    </source>
</evidence>
<keyword evidence="6" id="KW-1185">Reference proteome</keyword>
<reference evidence="5 6" key="1">
    <citation type="journal article" date="2021" name="Nat. Plants">
        <title>The Taxus genome provides insights into paclitaxel biosynthesis.</title>
        <authorList>
            <person name="Xiong X."/>
            <person name="Gou J."/>
            <person name="Liao Q."/>
            <person name="Li Y."/>
            <person name="Zhou Q."/>
            <person name="Bi G."/>
            <person name="Li C."/>
            <person name="Du R."/>
            <person name="Wang X."/>
            <person name="Sun T."/>
            <person name="Guo L."/>
            <person name="Liang H."/>
            <person name="Lu P."/>
            <person name="Wu Y."/>
            <person name="Zhang Z."/>
            <person name="Ro D.K."/>
            <person name="Shang Y."/>
            <person name="Huang S."/>
            <person name="Yan J."/>
        </authorList>
    </citation>
    <scope>NUCLEOTIDE SEQUENCE [LARGE SCALE GENOMIC DNA]</scope>
    <source>
        <strain evidence="5">Ta-2019</strain>
    </source>
</reference>
<dbReference type="InterPro" id="IPR001680">
    <property type="entry name" value="WD40_rpt"/>
</dbReference>
<protein>
    <recommendedName>
        <fullName evidence="7">WD repeat-containing protein 74</fullName>
    </recommendedName>
</protein>
<dbReference type="Proteomes" id="UP000824469">
    <property type="component" value="Unassembled WGS sequence"/>
</dbReference>
<dbReference type="GO" id="GO:0005730">
    <property type="term" value="C:nucleolus"/>
    <property type="evidence" value="ECO:0007669"/>
    <property type="project" value="InterPro"/>
</dbReference>
<dbReference type="SUPFAM" id="SSF50998">
    <property type="entry name" value="Quinoprotein alcohol dehydrogenase-like"/>
    <property type="match status" value="1"/>
</dbReference>
<proteinExistence type="predicted"/>
<dbReference type="GO" id="GO:0030687">
    <property type="term" value="C:preribosome, large subunit precursor"/>
    <property type="evidence" value="ECO:0007669"/>
    <property type="project" value="TreeGrafter"/>
</dbReference>
<gene>
    <name evidence="5" type="ORF">KI387_000952</name>
</gene>
<dbReference type="PROSITE" id="PS50082">
    <property type="entry name" value="WD_REPEATS_2"/>
    <property type="match status" value="1"/>
</dbReference>
<comment type="caution">
    <text evidence="5">The sequence shown here is derived from an EMBL/GenBank/DDBJ whole genome shotgun (WGS) entry which is preliminary data.</text>
</comment>
<dbReference type="GO" id="GO:0042273">
    <property type="term" value="P:ribosomal large subunit biogenesis"/>
    <property type="evidence" value="ECO:0007669"/>
    <property type="project" value="InterPro"/>
</dbReference>
<name>A0AA38GTX4_TAXCH</name>
<keyword evidence="2" id="KW-0677">Repeat</keyword>
<evidence type="ECO:0000256" key="3">
    <source>
        <dbReference type="PROSITE-ProRule" id="PRU00221"/>
    </source>
</evidence>
<dbReference type="AlphaFoldDB" id="A0AA38GTX4"/>
<evidence type="ECO:0008006" key="7">
    <source>
        <dbReference type="Google" id="ProtNLM"/>
    </source>
</evidence>
<dbReference type="EMBL" id="JAHRHJ020000001">
    <property type="protein sequence ID" value="KAH9328844.1"/>
    <property type="molecule type" value="Genomic_DNA"/>
</dbReference>
<dbReference type="PROSITE" id="PS00678">
    <property type="entry name" value="WD_REPEATS_1"/>
    <property type="match status" value="1"/>
</dbReference>
<dbReference type="Gene3D" id="2.130.10.10">
    <property type="entry name" value="YVTN repeat-like/Quinoprotein amine dehydrogenase"/>
    <property type="match status" value="2"/>
</dbReference>
<sequence length="423" mass="46548">MPRISVLDCPGCPPLRLLSFDVLGLVKVIEVHGEKGKPEVVQKWGHPDSKRSILATSLSAHSQNPRLAVGRKNGVVEILDPTNGTVCSTHEIGSTELSESANGPSPDNDHIVGLHMFGRNSSNKFLACTEKGNAIIRSFEMEHANSISLPLDSPHGWKICGSGSVSCCEVDGTEKYAAFGGKGIEMNTWDLEKGTKLWTAKAPPRNSMDLFTPTWVTAVTFLSKEDHRKIVIGTCQHEVRLYDIAAQRRPTLSFSFQEHPIKVVEEDLDGYTVYVGTGSGDVASFDMRTGKLLSSFKGKCSGSVRSIVRHPGLPLIASCGLDRYLRIWDIKTRQLLASVFLKQQLTSVVIDSNFTAAKPTIDTDTTDVNSDKIELEISKAADVERNELSAGSRRKSSKSDMKRHREKDRSNPKLEKKKSKINF</sequence>
<dbReference type="InterPro" id="IPR015943">
    <property type="entry name" value="WD40/YVTN_repeat-like_dom_sf"/>
</dbReference>
<dbReference type="InterPro" id="IPR037379">
    <property type="entry name" value="WDR74/Nsa1"/>
</dbReference>
<accession>A0AA38GTX4</accession>
<feature type="region of interest" description="Disordered" evidence="4">
    <location>
        <begin position="384"/>
        <end position="423"/>
    </location>
</feature>
<dbReference type="CDD" id="cd22857">
    <property type="entry name" value="WDR74"/>
    <property type="match status" value="1"/>
</dbReference>